<keyword evidence="3" id="KW-1185">Reference proteome</keyword>
<dbReference type="Pfam" id="PF14452">
    <property type="entry name" value="Multi_ubiq"/>
    <property type="match status" value="1"/>
</dbReference>
<proteinExistence type="predicted"/>
<gene>
    <name evidence="2" type="ORF">GCM10007935_27450</name>
</gene>
<dbReference type="Pfam" id="PF14462">
    <property type="entry name" value="Prok-E2_E"/>
    <property type="match status" value="1"/>
</dbReference>
<comment type="caution">
    <text evidence="2">The sequence shown here is derived from an EMBL/GenBank/DDBJ whole genome shotgun (WGS) entry which is preliminary data.</text>
</comment>
<accession>A0ABQ6C955</accession>
<organism evidence="2 3">
    <name type="scientific">Hydrogenophaga electricum</name>
    <dbReference type="NCBI Taxonomy" id="1230953"/>
    <lineage>
        <taxon>Bacteria</taxon>
        <taxon>Pseudomonadati</taxon>
        <taxon>Pseudomonadota</taxon>
        <taxon>Betaproteobacteria</taxon>
        <taxon>Burkholderiales</taxon>
        <taxon>Comamonadaceae</taxon>
        <taxon>Hydrogenophaga</taxon>
    </lineage>
</organism>
<evidence type="ECO:0000259" key="1">
    <source>
        <dbReference type="Pfam" id="PF14452"/>
    </source>
</evidence>
<feature type="domain" description="Multi-ubiquitin" evidence="1">
    <location>
        <begin position="93"/>
        <end position="156"/>
    </location>
</feature>
<evidence type="ECO:0000313" key="3">
    <source>
        <dbReference type="Proteomes" id="UP001156903"/>
    </source>
</evidence>
<dbReference type="RefSeq" id="WP_284308267.1">
    <property type="nucleotide sequence ID" value="NZ_BSPB01000023.1"/>
</dbReference>
<protein>
    <recommendedName>
        <fullName evidence="1">Multi-ubiquitin domain-containing protein</fullName>
    </recommendedName>
</protein>
<evidence type="ECO:0000313" key="2">
    <source>
        <dbReference type="EMBL" id="GLS15310.1"/>
    </source>
</evidence>
<dbReference type="Proteomes" id="UP001156903">
    <property type="component" value="Unassembled WGS sequence"/>
</dbReference>
<name>A0ABQ6C955_9BURK</name>
<dbReference type="EMBL" id="BSPB01000023">
    <property type="protein sequence ID" value="GLS15310.1"/>
    <property type="molecule type" value="Genomic_DNA"/>
</dbReference>
<dbReference type="InterPro" id="IPR025701">
    <property type="entry name" value="UBQ-conjugat_E2_E"/>
</dbReference>
<dbReference type="InterPro" id="IPR027802">
    <property type="entry name" value="Multi-ubiquitin_dom"/>
</dbReference>
<sequence>MSTLSTSPETLNIPSQQHQAHVVREDADGLESFTYPYRPTGADILRSAGRPVDADQVVMQILRGGGLEDVRLDEAADLALGDKFVFGLGDRLFRYMLNGKQCIWPQRYISAHLILDLAGVDHDHSVKLIRDGAEVFLAPTEVVDLSQPGLEHLKTVKHEWILIVGGVPLTYTTPLVKVEEALQRAKFDTTKAWNIYLIVRGQEKQEVQLSFIVDLRTPGIEKIRVTPKNVGNGDAQATAVRRDFALLPDDVEYLDKKDLRWETVLDIERRWLLIHDFALPEGYMPARTLLALDIPKDYPAAQIDMFYFAPAAALVSGREIPRVQITVVIHGTTFQGWSRHRNEPHLWDPSTDCVRTHMALVESCLAKELEQ</sequence>
<reference evidence="3" key="1">
    <citation type="journal article" date="2019" name="Int. J. Syst. Evol. Microbiol.">
        <title>The Global Catalogue of Microorganisms (GCM) 10K type strain sequencing project: providing services to taxonomists for standard genome sequencing and annotation.</title>
        <authorList>
            <consortium name="The Broad Institute Genomics Platform"/>
            <consortium name="The Broad Institute Genome Sequencing Center for Infectious Disease"/>
            <person name="Wu L."/>
            <person name="Ma J."/>
        </authorList>
    </citation>
    <scope>NUCLEOTIDE SEQUENCE [LARGE SCALE GENOMIC DNA]</scope>
    <source>
        <strain evidence="3">NBRC 109341</strain>
    </source>
</reference>